<evidence type="ECO:0000256" key="3">
    <source>
        <dbReference type="ARBA" id="ARBA00023326"/>
    </source>
</evidence>
<dbReference type="AlphaFoldDB" id="A0A7S0S0A2"/>
<keyword evidence="5" id="KW-0378">Hydrolase</keyword>
<organism evidence="7">
    <name type="scientific">Chlamydomonas leiostraca</name>
    <dbReference type="NCBI Taxonomy" id="1034604"/>
    <lineage>
        <taxon>Eukaryota</taxon>
        <taxon>Viridiplantae</taxon>
        <taxon>Chlorophyta</taxon>
        <taxon>core chlorophytes</taxon>
        <taxon>Chlorophyceae</taxon>
        <taxon>CS clade</taxon>
        <taxon>Chlamydomonadales</taxon>
        <taxon>Chlamydomonadaceae</taxon>
        <taxon>Chlamydomonas</taxon>
    </lineage>
</organism>
<dbReference type="GO" id="GO:0000272">
    <property type="term" value="P:polysaccharide catabolic process"/>
    <property type="evidence" value="ECO:0007669"/>
    <property type="project" value="UniProtKB-KW"/>
</dbReference>
<protein>
    <recommendedName>
        <fullName evidence="5">Beta-amylase</fullName>
        <ecNumber evidence="5">3.2.1.2</ecNumber>
    </recommendedName>
</protein>
<dbReference type="PRINTS" id="PR00750">
    <property type="entry name" value="BETAAMYLASE"/>
</dbReference>
<comment type="catalytic activity">
    <reaction evidence="5">
        <text>Hydrolysis of (1-&gt;4)-alpha-D-glucosidic linkages in polysaccharides so as to remove successive maltose units from the non-reducing ends of the chains.</text>
        <dbReference type="EC" id="3.2.1.2"/>
    </reaction>
</comment>
<evidence type="ECO:0000256" key="5">
    <source>
        <dbReference type="RuleBase" id="RU000509"/>
    </source>
</evidence>
<feature type="active site" description="Proton acceptor" evidence="4">
    <location>
        <position position="429"/>
    </location>
</feature>
<dbReference type="SUPFAM" id="SSF51445">
    <property type="entry name" value="(Trans)glycosidases"/>
    <property type="match status" value="1"/>
</dbReference>
<evidence type="ECO:0000256" key="4">
    <source>
        <dbReference type="PIRSR" id="PIRSR601554-1"/>
    </source>
</evidence>
<dbReference type="InterPro" id="IPR017853">
    <property type="entry name" value="GH"/>
</dbReference>
<sequence length="527" mass="58899">MQSLELHARRASSAAASSSSTPVCSSTTIIRVHRRHLRDVSASGTSASAGPVLQRRRTQLARPRGEHLDLYVSLDKDVLTPQNTLGYGEALRVGLKALKLLGIQGITVDIYWGLVEKKPQQYDWQGYRSLLRMICDMGFRTKVNLCFHSTPHTPLPQWILDIGSKNPDIFYTDKSNTRCQEYLSLGIDDLPALNGRTGLEVYRDFMQSFRDEFNPWLGNNIAEVLIGLGPNGELRYPSYPDDKRWEYPGVGEFQCYDRYMLATLKACAEQVRQPSWGLGGPHDACRYKEWPHQSNFFHHNGSWASAYGKFFLQWYSEMLLRHAHAVVGAAGEVLGDAPVQLNARLPLCHWWHNTASHAAELTAGYYHTSAREGYLPAFKVLAHHGVGVHLAGAEQRNSEKQGSHCADPEKLLLLQRTVAAALHMPVTAENSDVRFDEGALARIEATLFDNASSQGIEVPQVRALSFNRMSDAMFEPNNWQAFKNFIRKVRERADLAAAQASQPSLDYEQLAEGAKGGSASVVHLARR</sequence>
<feature type="active site" description="Proton donor" evidence="4">
    <location>
        <position position="233"/>
    </location>
</feature>
<dbReference type="EC" id="3.2.1.2" evidence="5"/>
<dbReference type="Pfam" id="PF01373">
    <property type="entry name" value="Glyco_hydro_14"/>
    <property type="match status" value="1"/>
</dbReference>
<dbReference type="PANTHER" id="PTHR31352:SF1">
    <property type="entry name" value="BETA-AMYLASE 3, CHLOROPLASTIC"/>
    <property type="match status" value="1"/>
</dbReference>
<comment type="similarity">
    <text evidence="1 5">Belongs to the glycosyl hydrolase 14 family.</text>
</comment>
<evidence type="ECO:0000256" key="2">
    <source>
        <dbReference type="ARBA" id="ARBA00023277"/>
    </source>
</evidence>
<dbReference type="PANTHER" id="PTHR31352">
    <property type="entry name" value="BETA-AMYLASE 1, CHLOROPLASTIC"/>
    <property type="match status" value="1"/>
</dbReference>
<dbReference type="EMBL" id="HBFB01027554">
    <property type="protein sequence ID" value="CAD8691103.1"/>
    <property type="molecule type" value="Transcribed_RNA"/>
</dbReference>
<keyword evidence="3 5" id="KW-0624">Polysaccharide degradation</keyword>
<accession>A0A7S0S0A2</accession>
<keyword evidence="2 5" id="KW-0119">Carbohydrate metabolism</keyword>
<evidence type="ECO:0000256" key="6">
    <source>
        <dbReference type="SAM" id="MobiDB-lite"/>
    </source>
</evidence>
<evidence type="ECO:0000256" key="1">
    <source>
        <dbReference type="ARBA" id="ARBA00005652"/>
    </source>
</evidence>
<evidence type="ECO:0000313" key="7">
    <source>
        <dbReference type="EMBL" id="CAD8691103.1"/>
    </source>
</evidence>
<dbReference type="InterPro" id="IPR001554">
    <property type="entry name" value="Glyco_hydro_14"/>
</dbReference>
<gene>
    <name evidence="7" type="ORF">CLEI1391_LOCUS15407</name>
</gene>
<name>A0A7S0S0A2_9CHLO</name>
<dbReference type="Gene3D" id="3.20.20.80">
    <property type="entry name" value="Glycosidases"/>
    <property type="match status" value="1"/>
</dbReference>
<feature type="region of interest" description="Disordered" evidence="6">
    <location>
        <begin position="40"/>
        <end position="60"/>
    </location>
</feature>
<dbReference type="GO" id="GO:0016161">
    <property type="term" value="F:beta-amylase activity"/>
    <property type="evidence" value="ECO:0007669"/>
    <property type="project" value="UniProtKB-EC"/>
</dbReference>
<keyword evidence="5" id="KW-0326">Glycosidase</keyword>
<reference evidence="7" key="1">
    <citation type="submission" date="2021-01" db="EMBL/GenBank/DDBJ databases">
        <authorList>
            <person name="Corre E."/>
            <person name="Pelletier E."/>
            <person name="Niang G."/>
            <person name="Scheremetjew M."/>
            <person name="Finn R."/>
            <person name="Kale V."/>
            <person name="Holt S."/>
            <person name="Cochrane G."/>
            <person name="Meng A."/>
            <person name="Brown T."/>
            <person name="Cohen L."/>
        </authorList>
    </citation>
    <scope>NUCLEOTIDE SEQUENCE</scope>
    <source>
        <strain evidence="7">SAG 11-49</strain>
    </source>
</reference>
<proteinExistence type="inferred from homology"/>